<keyword evidence="1" id="KW-0812">Transmembrane</keyword>
<evidence type="ECO:0000256" key="1">
    <source>
        <dbReference type="SAM" id="Phobius"/>
    </source>
</evidence>
<protein>
    <submittedName>
        <fullName evidence="2">Uncharacterized protein</fullName>
    </submittedName>
</protein>
<gene>
    <name evidence="2" type="ORF">METZ01_LOCUS259617</name>
</gene>
<dbReference type="EMBL" id="UINC01071671">
    <property type="protein sequence ID" value="SVC06763.1"/>
    <property type="molecule type" value="Genomic_DNA"/>
</dbReference>
<keyword evidence="1" id="KW-0472">Membrane</keyword>
<proteinExistence type="predicted"/>
<sequence length="52" mass="5794">MESVFRLLGDTVTLCYYARMTPTRTQGNLPTMVLIVLSACFFLVMAVSLMMG</sequence>
<keyword evidence="1" id="KW-1133">Transmembrane helix</keyword>
<feature type="non-terminal residue" evidence="2">
    <location>
        <position position="52"/>
    </location>
</feature>
<evidence type="ECO:0000313" key="2">
    <source>
        <dbReference type="EMBL" id="SVC06763.1"/>
    </source>
</evidence>
<accession>A0A382J6R2</accession>
<name>A0A382J6R2_9ZZZZ</name>
<reference evidence="2" key="1">
    <citation type="submission" date="2018-05" db="EMBL/GenBank/DDBJ databases">
        <authorList>
            <person name="Lanie J.A."/>
            <person name="Ng W.-L."/>
            <person name="Kazmierczak K.M."/>
            <person name="Andrzejewski T.M."/>
            <person name="Davidsen T.M."/>
            <person name="Wayne K.J."/>
            <person name="Tettelin H."/>
            <person name="Glass J.I."/>
            <person name="Rusch D."/>
            <person name="Podicherti R."/>
            <person name="Tsui H.-C.T."/>
            <person name="Winkler M.E."/>
        </authorList>
    </citation>
    <scope>NUCLEOTIDE SEQUENCE</scope>
</reference>
<organism evidence="2">
    <name type="scientific">marine metagenome</name>
    <dbReference type="NCBI Taxonomy" id="408172"/>
    <lineage>
        <taxon>unclassified sequences</taxon>
        <taxon>metagenomes</taxon>
        <taxon>ecological metagenomes</taxon>
    </lineage>
</organism>
<dbReference type="AlphaFoldDB" id="A0A382J6R2"/>
<feature type="transmembrane region" description="Helical" evidence="1">
    <location>
        <begin position="29"/>
        <end position="51"/>
    </location>
</feature>